<evidence type="ECO:0000256" key="1">
    <source>
        <dbReference type="SAM" id="Phobius"/>
    </source>
</evidence>
<accession>A0A1I7XQI0</accession>
<proteinExistence type="predicted"/>
<keyword evidence="1" id="KW-0472">Membrane</keyword>
<feature type="transmembrane region" description="Helical" evidence="1">
    <location>
        <begin position="132"/>
        <end position="153"/>
    </location>
</feature>
<sequence>MKQDVAVIDEKPGILVQVGACGNHAVVWSSSSKTDTPAFTTSKSFTMTSYDKARLAALRYMIKQLRRSAIEESIKHALEKQPISVESSVMREDADGNQNNREQEYVINAETFQSYRKRHCYKRSLLFMKDEITMTFMLELGMVQFQSMILLIILVTKWFSTNIYLCTVCVLLYLSFTEPSTVSHADSTFINATVVDAPSHWLTATKNYSIDVCCYDDAPKSLKQKQGFTAQLDQWMGQFLMV</sequence>
<evidence type="ECO:0000313" key="2">
    <source>
        <dbReference type="Proteomes" id="UP000095283"/>
    </source>
</evidence>
<evidence type="ECO:0000313" key="3">
    <source>
        <dbReference type="WBParaSite" id="Hba_19996"/>
    </source>
</evidence>
<keyword evidence="2" id="KW-1185">Reference proteome</keyword>
<keyword evidence="1" id="KW-0812">Transmembrane</keyword>
<keyword evidence="1" id="KW-1133">Transmembrane helix</keyword>
<dbReference type="WBParaSite" id="Hba_19996">
    <property type="protein sequence ID" value="Hba_19996"/>
    <property type="gene ID" value="Hba_19996"/>
</dbReference>
<reference evidence="3" key="1">
    <citation type="submission" date="2016-11" db="UniProtKB">
        <authorList>
            <consortium name="WormBaseParasite"/>
        </authorList>
    </citation>
    <scope>IDENTIFICATION</scope>
</reference>
<organism evidence="2 3">
    <name type="scientific">Heterorhabditis bacteriophora</name>
    <name type="common">Entomopathogenic nematode worm</name>
    <dbReference type="NCBI Taxonomy" id="37862"/>
    <lineage>
        <taxon>Eukaryota</taxon>
        <taxon>Metazoa</taxon>
        <taxon>Ecdysozoa</taxon>
        <taxon>Nematoda</taxon>
        <taxon>Chromadorea</taxon>
        <taxon>Rhabditida</taxon>
        <taxon>Rhabditina</taxon>
        <taxon>Rhabditomorpha</taxon>
        <taxon>Strongyloidea</taxon>
        <taxon>Heterorhabditidae</taxon>
        <taxon>Heterorhabditis</taxon>
    </lineage>
</organism>
<name>A0A1I7XQI0_HETBA</name>
<dbReference type="Proteomes" id="UP000095283">
    <property type="component" value="Unplaced"/>
</dbReference>
<dbReference type="AlphaFoldDB" id="A0A1I7XQI0"/>
<protein>
    <submittedName>
        <fullName evidence="3">BCAS3 domain-containing protein</fullName>
    </submittedName>
</protein>